<dbReference type="EMBL" id="LWDF02000129">
    <property type="protein sequence ID" value="KAE8256450.1"/>
    <property type="molecule type" value="Genomic_DNA"/>
</dbReference>
<dbReference type="GO" id="GO:0005737">
    <property type="term" value="C:cytoplasm"/>
    <property type="evidence" value="ECO:0007669"/>
    <property type="project" value="GOC"/>
</dbReference>
<evidence type="ECO:0000259" key="2">
    <source>
        <dbReference type="Pfam" id="PF25809"/>
    </source>
</evidence>
<sequence>MPKVISRSVISASNDQADNATQQLSLQVYYCCCGEFVLVCDVALSELPRRPLDDSYVLRCLDSPRDEQGRVRKARVFKISAKQRDPVLLQRPDGSLERQYRFYCSRCELPVGYEATPPPLKSGQFTYILPGALTAIQGRVPPDAFLDLDEPQQQQEA</sequence>
<dbReference type="InterPro" id="IPR029704">
    <property type="entry name" value="STEEP-like"/>
</dbReference>
<dbReference type="InterPro" id="IPR057965">
    <property type="entry name" value="STEEP1_dom"/>
</dbReference>
<dbReference type="GO" id="GO:0006888">
    <property type="term" value="P:endoplasmic reticulum to Golgi vesicle-mediated transport"/>
    <property type="evidence" value="ECO:0007669"/>
    <property type="project" value="TreeGrafter"/>
</dbReference>
<evidence type="ECO:0000256" key="1">
    <source>
        <dbReference type="ARBA" id="ARBA00024205"/>
    </source>
</evidence>
<proteinExistence type="inferred from homology"/>
<dbReference type="PANTHER" id="PTHR46355">
    <property type="entry name" value="UPF0428 PROTEIN CXORF56"/>
    <property type="match status" value="1"/>
</dbReference>
<name>A0A177TAT5_9BASI</name>
<reference evidence="3" key="2">
    <citation type="journal article" date="2019" name="IMA Fungus">
        <title>Genome sequencing and comparison of five Tilletia species to identify candidate genes for the detection of regulated species infecting wheat.</title>
        <authorList>
            <person name="Nguyen H.D.T."/>
            <person name="Sultana T."/>
            <person name="Kesanakurti P."/>
            <person name="Hambleton S."/>
        </authorList>
    </citation>
    <scope>NUCLEOTIDE SEQUENCE</scope>
    <source>
        <strain evidence="3">DAOMC 236416</strain>
    </source>
</reference>
<dbReference type="GO" id="GO:0090158">
    <property type="term" value="P:endoplasmic reticulum membrane organization"/>
    <property type="evidence" value="ECO:0007669"/>
    <property type="project" value="TreeGrafter"/>
</dbReference>
<comment type="similarity">
    <text evidence="1">Belongs to the STEEP1 family.</text>
</comment>
<accession>A0A177TAT5</accession>
<feature type="domain" description="STEEP1" evidence="2">
    <location>
        <begin position="23"/>
        <end position="142"/>
    </location>
</feature>
<dbReference type="PANTHER" id="PTHR46355:SF1">
    <property type="entry name" value="STING ER EXIT PROTEIN"/>
    <property type="match status" value="1"/>
</dbReference>
<evidence type="ECO:0000313" key="3">
    <source>
        <dbReference type="EMBL" id="KAE8256450.1"/>
    </source>
</evidence>
<gene>
    <name evidence="3" type="ORF">A4X13_0g2622</name>
</gene>
<evidence type="ECO:0000313" key="4">
    <source>
        <dbReference type="Proteomes" id="UP000077521"/>
    </source>
</evidence>
<keyword evidence="4" id="KW-1185">Reference proteome</keyword>
<dbReference type="Proteomes" id="UP000077521">
    <property type="component" value="Unassembled WGS sequence"/>
</dbReference>
<dbReference type="Pfam" id="PF25809">
    <property type="entry name" value="STEEP1"/>
    <property type="match status" value="1"/>
</dbReference>
<protein>
    <recommendedName>
        <fullName evidence="2">STEEP1 domain-containing protein</fullName>
    </recommendedName>
</protein>
<reference evidence="3" key="1">
    <citation type="submission" date="2016-04" db="EMBL/GenBank/DDBJ databases">
        <authorList>
            <person name="Nguyen H.D."/>
            <person name="Samba Siva P."/>
            <person name="Cullis J."/>
            <person name="Levesque C.A."/>
            <person name="Hambleton S."/>
        </authorList>
    </citation>
    <scope>NUCLEOTIDE SEQUENCE</scope>
    <source>
        <strain evidence="3">DAOMC 236416</strain>
    </source>
</reference>
<organism evidence="3 4">
    <name type="scientific">Tilletia indica</name>
    <dbReference type="NCBI Taxonomy" id="43049"/>
    <lineage>
        <taxon>Eukaryota</taxon>
        <taxon>Fungi</taxon>
        <taxon>Dikarya</taxon>
        <taxon>Basidiomycota</taxon>
        <taxon>Ustilaginomycotina</taxon>
        <taxon>Exobasidiomycetes</taxon>
        <taxon>Tilletiales</taxon>
        <taxon>Tilletiaceae</taxon>
        <taxon>Tilletia</taxon>
    </lineage>
</organism>
<dbReference type="AlphaFoldDB" id="A0A177TAT5"/>
<comment type="caution">
    <text evidence="3">The sequence shown here is derived from an EMBL/GenBank/DDBJ whole genome shotgun (WGS) entry which is preliminary data.</text>
</comment>